<protein>
    <submittedName>
        <fullName evidence="2">DUF2721 domain-containing protein</fullName>
    </submittedName>
</protein>
<organism evidence="2 3">
    <name type="scientific">Cyanomargarita calcarea GSE-NOS-MK-12-04C</name>
    <dbReference type="NCBI Taxonomy" id="2839659"/>
    <lineage>
        <taxon>Bacteria</taxon>
        <taxon>Bacillati</taxon>
        <taxon>Cyanobacteriota</taxon>
        <taxon>Cyanophyceae</taxon>
        <taxon>Nostocales</taxon>
        <taxon>Cyanomargaritaceae</taxon>
        <taxon>Cyanomargarita</taxon>
    </lineage>
</organism>
<feature type="transmembrane region" description="Helical" evidence="1">
    <location>
        <begin position="12"/>
        <end position="30"/>
    </location>
</feature>
<evidence type="ECO:0000313" key="2">
    <source>
        <dbReference type="EMBL" id="MBW4670132.1"/>
    </source>
</evidence>
<dbReference type="EMBL" id="JAHHGZ010000027">
    <property type="protein sequence ID" value="MBW4670132.1"/>
    <property type="molecule type" value="Genomic_DNA"/>
</dbReference>
<evidence type="ECO:0000313" key="3">
    <source>
        <dbReference type="Proteomes" id="UP000729701"/>
    </source>
</evidence>
<sequence length="158" mass="18083">MGIETTARAMQYILAPVVMISASALILNGMHGRYISLNNRLRDMSRERLKLVTTNAEEWTYKEERLHYIDSELPLILNHYIQVHQAIMVMYLAVMLYVINMFMIAIAYQTQSATIALTALVFFLIGTSTSLVALAINVREFWNSHKLTENEVKQALSQ</sequence>
<evidence type="ECO:0000256" key="1">
    <source>
        <dbReference type="SAM" id="Phobius"/>
    </source>
</evidence>
<feature type="transmembrane region" description="Helical" evidence="1">
    <location>
        <begin position="114"/>
        <end position="136"/>
    </location>
</feature>
<accession>A0A951QSB5</accession>
<name>A0A951QSB5_9CYAN</name>
<dbReference type="AlphaFoldDB" id="A0A951QSB5"/>
<keyword evidence="1" id="KW-1133">Transmembrane helix</keyword>
<proteinExistence type="predicted"/>
<reference evidence="2" key="1">
    <citation type="submission" date="2021-05" db="EMBL/GenBank/DDBJ databases">
        <authorList>
            <person name="Pietrasiak N."/>
            <person name="Ward R."/>
            <person name="Stajich J.E."/>
            <person name="Kurbessoian T."/>
        </authorList>
    </citation>
    <scope>NUCLEOTIDE SEQUENCE</scope>
    <source>
        <strain evidence="2">GSE-NOS-MK-12-04C</strain>
    </source>
</reference>
<dbReference type="Pfam" id="PF11026">
    <property type="entry name" value="DUF2721"/>
    <property type="match status" value="1"/>
</dbReference>
<dbReference type="Proteomes" id="UP000729701">
    <property type="component" value="Unassembled WGS sequence"/>
</dbReference>
<dbReference type="InterPro" id="IPR021279">
    <property type="entry name" value="DUF2721"/>
</dbReference>
<gene>
    <name evidence="2" type="ORF">KME60_22660</name>
</gene>
<comment type="caution">
    <text evidence="2">The sequence shown here is derived from an EMBL/GenBank/DDBJ whole genome shotgun (WGS) entry which is preliminary data.</text>
</comment>
<reference evidence="2" key="2">
    <citation type="journal article" date="2022" name="Microbiol. Resour. Announc.">
        <title>Metagenome Sequencing to Explore Phylogenomics of Terrestrial Cyanobacteria.</title>
        <authorList>
            <person name="Ward R.D."/>
            <person name="Stajich J.E."/>
            <person name="Johansen J.R."/>
            <person name="Huntemann M."/>
            <person name="Clum A."/>
            <person name="Foster B."/>
            <person name="Foster B."/>
            <person name="Roux S."/>
            <person name="Palaniappan K."/>
            <person name="Varghese N."/>
            <person name="Mukherjee S."/>
            <person name="Reddy T.B.K."/>
            <person name="Daum C."/>
            <person name="Copeland A."/>
            <person name="Chen I.A."/>
            <person name="Ivanova N.N."/>
            <person name="Kyrpides N.C."/>
            <person name="Shapiro N."/>
            <person name="Eloe-Fadrosh E.A."/>
            <person name="Pietrasiak N."/>
        </authorList>
    </citation>
    <scope>NUCLEOTIDE SEQUENCE</scope>
    <source>
        <strain evidence="2">GSE-NOS-MK-12-04C</strain>
    </source>
</reference>
<feature type="transmembrane region" description="Helical" evidence="1">
    <location>
        <begin position="86"/>
        <end position="108"/>
    </location>
</feature>
<keyword evidence="1" id="KW-0812">Transmembrane</keyword>
<keyword evidence="1" id="KW-0472">Membrane</keyword>